<accession>A0A6S6SXX2</accession>
<protein>
    <submittedName>
        <fullName evidence="3">RelE/StbE replicon stabilization toxin</fullName>
    </submittedName>
</protein>
<dbReference type="SUPFAM" id="SSF143011">
    <property type="entry name" value="RelE-like"/>
    <property type="match status" value="1"/>
</dbReference>
<reference evidence="3" key="1">
    <citation type="submission" date="2020-01" db="EMBL/GenBank/DDBJ databases">
        <authorList>
            <person name="Meier V. D."/>
            <person name="Meier V D."/>
        </authorList>
    </citation>
    <scope>NUCLEOTIDE SEQUENCE</scope>
    <source>
        <strain evidence="3">HLG_WM_MAG_12</strain>
    </source>
</reference>
<dbReference type="InterPro" id="IPR007712">
    <property type="entry name" value="RelE/ParE_toxin"/>
</dbReference>
<comment type="similarity">
    <text evidence="1">Belongs to the RelE toxin family.</text>
</comment>
<proteinExistence type="inferred from homology"/>
<dbReference type="Pfam" id="PF05016">
    <property type="entry name" value="ParE_toxin"/>
    <property type="match status" value="1"/>
</dbReference>
<dbReference type="PANTHER" id="PTHR35601">
    <property type="entry name" value="TOXIN RELE"/>
    <property type="match status" value="1"/>
</dbReference>
<organism evidence="3">
    <name type="scientific">uncultured Campylobacterales bacterium</name>
    <dbReference type="NCBI Taxonomy" id="352960"/>
    <lineage>
        <taxon>Bacteria</taxon>
        <taxon>Pseudomonadati</taxon>
        <taxon>Campylobacterota</taxon>
        <taxon>Epsilonproteobacteria</taxon>
        <taxon>Campylobacterales</taxon>
        <taxon>environmental samples</taxon>
    </lineage>
</organism>
<dbReference type="EMBL" id="CACVAW010000043">
    <property type="protein sequence ID" value="CAA6810974.1"/>
    <property type="molecule type" value="Genomic_DNA"/>
</dbReference>
<evidence type="ECO:0000256" key="1">
    <source>
        <dbReference type="ARBA" id="ARBA00006226"/>
    </source>
</evidence>
<evidence type="ECO:0000256" key="2">
    <source>
        <dbReference type="ARBA" id="ARBA00022649"/>
    </source>
</evidence>
<sequence length="85" mass="10457">MNYSLEFDKRVIKDFKKIDKSWQKKIVKKIKEDLIKNPYIGKKLSANLSDYYKLRVNDYKIVYKIKEEKLLIIVFKIKHRKNIYD</sequence>
<dbReference type="NCBIfam" id="TIGR02385">
    <property type="entry name" value="RelE_StbE"/>
    <property type="match status" value="1"/>
</dbReference>
<keyword evidence="2" id="KW-1277">Toxin-antitoxin system</keyword>
<dbReference type="PANTHER" id="PTHR35601:SF1">
    <property type="entry name" value="TOXIN RELE"/>
    <property type="match status" value="1"/>
</dbReference>
<dbReference type="Gene3D" id="3.30.2310.20">
    <property type="entry name" value="RelE-like"/>
    <property type="match status" value="1"/>
</dbReference>
<name>A0A6S6SXX2_9BACT</name>
<dbReference type="InterPro" id="IPR035093">
    <property type="entry name" value="RelE/ParE_toxin_dom_sf"/>
</dbReference>
<gene>
    <name evidence="3" type="ORF">HELGO_WM20349</name>
</gene>
<dbReference type="AlphaFoldDB" id="A0A6S6SXX2"/>
<evidence type="ECO:0000313" key="3">
    <source>
        <dbReference type="EMBL" id="CAA6810974.1"/>
    </source>
</evidence>